<dbReference type="SUPFAM" id="SSF55961">
    <property type="entry name" value="Bet v1-like"/>
    <property type="match status" value="1"/>
</dbReference>
<dbReference type="eggNOG" id="COG2867">
    <property type="taxonomic scope" value="Bacteria"/>
</dbReference>
<dbReference type="STRING" id="882086.SacxiDRAFT_4371"/>
<dbReference type="OrthoDB" id="156693at2"/>
<proteinExistence type="predicted"/>
<dbReference type="CDD" id="cd08860">
    <property type="entry name" value="TcmN_ARO-CYC_like"/>
    <property type="match status" value="1"/>
</dbReference>
<name>I0V8U9_9PSEU</name>
<dbReference type="EMBL" id="JH636049">
    <property type="protein sequence ID" value="EID56552.1"/>
    <property type="molecule type" value="Genomic_DNA"/>
</dbReference>
<protein>
    <submittedName>
        <fullName evidence="2">Oligoketide cyclase/lipid transport protein</fullName>
    </submittedName>
</protein>
<dbReference type="Gene3D" id="3.30.530.20">
    <property type="match status" value="1"/>
</dbReference>
<dbReference type="Proteomes" id="UP000004691">
    <property type="component" value="Unassembled WGS sequence"/>
</dbReference>
<accession>I0V8U9</accession>
<dbReference type="InterPro" id="IPR005031">
    <property type="entry name" value="COQ10_START"/>
</dbReference>
<evidence type="ECO:0000313" key="2">
    <source>
        <dbReference type="EMBL" id="EID56552.1"/>
    </source>
</evidence>
<feature type="domain" description="Coenzyme Q-binding protein COQ10 START" evidence="1">
    <location>
        <begin position="11"/>
        <end position="120"/>
    </location>
</feature>
<organism evidence="2 3">
    <name type="scientific">Saccharomonospora xinjiangensis XJ-54</name>
    <dbReference type="NCBI Taxonomy" id="882086"/>
    <lineage>
        <taxon>Bacteria</taxon>
        <taxon>Bacillati</taxon>
        <taxon>Actinomycetota</taxon>
        <taxon>Actinomycetes</taxon>
        <taxon>Pseudonocardiales</taxon>
        <taxon>Pseudonocardiaceae</taxon>
        <taxon>Saccharomonospora</taxon>
    </lineage>
</organism>
<evidence type="ECO:0000313" key="3">
    <source>
        <dbReference type="Proteomes" id="UP000004691"/>
    </source>
</evidence>
<gene>
    <name evidence="2" type="ORF">SacxiDRAFT_4371</name>
</gene>
<keyword evidence="3" id="KW-1185">Reference proteome</keyword>
<dbReference type="HOGENOM" id="CLU_1651183_0_0_11"/>
<evidence type="ECO:0000259" key="1">
    <source>
        <dbReference type="Pfam" id="PF03364"/>
    </source>
</evidence>
<dbReference type="Pfam" id="PF03364">
    <property type="entry name" value="Polyketide_cyc"/>
    <property type="match status" value="1"/>
</dbReference>
<dbReference type="AlphaFoldDB" id="I0V8U9"/>
<sequence>MPGHTENHVIVNAPMDLVWARTNDVADWPNLFTEYAKAEVLQDAGDRVRFRLTMVPDEQGRVWSWVSERELDPATRTVVARRIETGPFEYMRIRWTYHEVEGGVLMRWTQDFAMKPDAPIDDEGMTERINANTPVQMNAVKRVLEAEAAAMPPLQGPLAPGRETL</sequence>
<dbReference type="InterPro" id="IPR023393">
    <property type="entry name" value="START-like_dom_sf"/>
</dbReference>
<reference evidence="2 3" key="1">
    <citation type="submission" date="2012-01" db="EMBL/GenBank/DDBJ databases">
        <title>Improved High-Quality Draft sequence of Saccharomonospora xinjiangensis XJ-54.</title>
        <authorList>
            <consortium name="US DOE Joint Genome Institute"/>
            <person name="Lucas S."/>
            <person name="Han J."/>
            <person name="Lapidus A."/>
            <person name="Cheng J.-F."/>
            <person name="Goodwin L."/>
            <person name="Pitluck S."/>
            <person name="Peters L."/>
            <person name="Mikhailova N."/>
            <person name="Teshima H."/>
            <person name="Detter J.C."/>
            <person name="Han C."/>
            <person name="Tapia R."/>
            <person name="Land M."/>
            <person name="Hauser L."/>
            <person name="Kyrpides N."/>
            <person name="Ivanova N."/>
            <person name="Pagani I."/>
            <person name="Brambilla E.-M."/>
            <person name="Klenk H.-P."/>
            <person name="Woyke T."/>
        </authorList>
    </citation>
    <scope>NUCLEOTIDE SEQUENCE [LARGE SCALE GENOMIC DNA]</scope>
    <source>
        <strain evidence="2 3">XJ-54</strain>
    </source>
</reference>
<dbReference type="RefSeq" id="WP_006240785.1">
    <property type="nucleotide sequence ID" value="NZ_JH636049.1"/>
</dbReference>